<organism evidence="1">
    <name type="scientific">Salix viminalis</name>
    <name type="common">Common osier</name>
    <name type="synonym">Basket willow</name>
    <dbReference type="NCBI Taxonomy" id="40686"/>
    <lineage>
        <taxon>Eukaryota</taxon>
        <taxon>Viridiplantae</taxon>
        <taxon>Streptophyta</taxon>
        <taxon>Embryophyta</taxon>
        <taxon>Tracheophyta</taxon>
        <taxon>Spermatophyta</taxon>
        <taxon>Magnoliopsida</taxon>
        <taxon>eudicotyledons</taxon>
        <taxon>Gunneridae</taxon>
        <taxon>Pentapetalae</taxon>
        <taxon>rosids</taxon>
        <taxon>fabids</taxon>
        <taxon>Malpighiales</taxon>
        <taxon>Salicaceae</taxon>
        <taxon>Saliceae</taxon>
        <taxon>Salix</taxon>
    </lineage>
</organism>
<accession>A0A6N2L5M3</accession>
<dbReference type="AlphaFoldDB" id="A0A6N2L5M3"/>
<dbReference type="EMBL" id="CAADRP010001090">
    <property type="protein sequence ID" value="VFU34915.1"/>
    <property type="molecule type" value="Genomic_DNA"/>
</dbReference>
<name>A0A6N2L5M3_SALVM</name>
<sequence length="97" mass="11049">MKVGRSFRRISFNPGIQSIFVSKYPFVKSLSSASLISKINIRYMNKLLRKNSWYVPLSGGTTFDELSLARSLRNGTKHAFEVESQRNEESWVTSASI</sequence>
<evidence type="ECO:0000313" key="1">
    <source>
        <dbReference type="EMBL" id="VFU34915.1"/>
    </source>
</evidence>
<reference evidence="1" key="1">
    <citation type="submission" date="2019-03" db="EMBL/GenBank/DDBJ databases">
        <authorList>
            <person name="Mank J."/>
            <person name="Almeida P."/>
        </authorList>
    </citation>
    <scope>NUCLEOTIDE SEQUENCE</scope>
    <source>
        <strain evidence="1">78183</strain>
    </source>
</reference>
<gene>
    <name evidence="1" type="ORF">SVIM_LOCUS171301</name>
</gene>
<proteinExistence type="predicted"/>
<protein>
    <submittedName>
        <fullName evidence="1">Uncharacterized protein</fullName>
    </submittedName>
</protein>